<dbReference type="Proteomes" id="UP000000845">
    <property type="component" value="Chromosome"/>
</dbReference>
<evidence type="ECO:0000259" key="4">
    <source>
        <dbReference type="PROSITE" id="PS51831"/>
    </source>
</evidence>
<dbReference type="GO" id="GO:0005886">
    <property type="term" value="C:plasma membrane"/>
    <property type="evidence" value="ECO:0007669"/>
    <property type="project" value="TreeGrafter"/>
</dbReference>
<dbReference type="InterPro" id="IPR003607">
    <property type="entry name" value="HD/PDEase_dom"/>
</dbReference>
<keyword evidence="7" id="KW-1185">Reference proteome</keyword>
<dbReference type="SMART" id="SM00954">
    <property type="entry name" value="RelA_SpoT"/>
    <property type="match status" value="1"/>
</dbReference>
<dbReference type="AlphaFoldDB" id="D1AH20"/>
<dbReference type="InterPro" id="IPR004095">
    <property type="entry name" value="TGS"/>
</dbReference>
<sequence length="721" mass="83696">MRIIKERFAELEKKIKENNLDVDVDKIENAFVLAYESHVGQKRKSGEDYILHPIEVAEILVDLRLDTDTIVAGILHDVVEDTLITIPDIEYNFGKEVARLVDGVTKLRNLPRTDSSKRIENIRKMVVAMSEDIRVVLIKLADRLHNMRTLKYMKPEKQIEKAKESLEIYAPIAHRIGMAKIKWELEDISFRYLYPEKYKEISTLVKTKRKEREKYTNEVIEKISGELKKFNIQGEVTGRPKHLYSIYKKMVEKQKNFNDLHDLIAIRILVNKEVECYNVLGIIHSLYIPVAGRFKDYIAVPKSNGYQSIHTTIEGPDKQNIEVQIRTYAMHMIAEEGVAAHWKYKEKKSKSKDENYYAAVKKMIAGNENVDSFVKEVTDNVLNETIFVFTPKGDVIELQNAATPLDFAFHIHTQIGYKTVGAKVNDKIVPLDYELKNGDKIEILTSKNSKGPGKDWINMVKANSSKVKIRKWFKDKEFEERTKDGELLLERELEKINLKFKDIEEDEKLFLYMKKYNINDTKSLFYKFATGELSLEGFTNRFEVKKELDEKQVLEEETLKGNKRKEKSTGGIRISGTDNTMYKFAKCCTPLPGDDIQGFVTKVRGIVIHRKDCKNLHNLLKNDPDRAIDVEWDVEEIGKSTSKYEFVFTAKALNRPNILMDIIKVLNDFKMDLINVNTTVTKENGIEYSLMKFDIMIKKRDDFDRLANNLKSMKDIVDIIR</sequence>
<dbReference type="KEGG" id="str:Sterm_1186"/>
<dbReference type="NCBIfam" id="TIGR00691">
    <property type="entry name" value="spoT_relA"/>
    <property type="match status" value="1"/>
</dbReference>
<dbReference type="PROSITE" id="PS51671">
    <property type="entry name" value="ACT"/>
    <property type="match status" value="1"/>
</dbReference>
<feature type="domain" description="TGS" evidence="5">
    <location>
        <begin position="384"/>
        <end position="445"/>
    </location>
</feature>
<gene>
    <name evidence="6" type="ordered locus">Sterm_1186</name>
</gene>
<comment type="similarity">
    <text evidence="2">Belongs to the relA/spoT family.</text>
</comment>
<dbReference type="CDD" id="cd01668">
    <property type="entry name" value="TGS_RSH"/>
    <property type="match status" value="1"/>
</dbReference>
<dbReference type="InterPro" id="IPR033655">
    <property type="entry name" value="TGS_RelA/SpoT"/>
</dbReference>
<organism evidence="6 7">
    <name type="scientific">Sebaldella termitidis (strain ATCC 33386 / NCTC 11300)</name>
    <dbReference type="NCBI Taxonomy" id="526218"/>
    <lineage>
        <taxon>Bacteria</taxon>
        <taxon>Fusobacteriati</taxon>
        <taxon>Fusobacteriota</taxon>
        <taxon>Fusobacteriia</taxon>
        <taxon>Fusobacteriales</taxon>
        <taxon>Leptotrichiaceae</taxon>
        <taxon>Sebaldella</taxon>
    </lineage>
</organism>
<dbReference type="SUPFAM" id="SSF55021">
    <property type="entry name" value="ACT-like"/>
    <property type="match status" value="1"/>
</dbReference>
<dbReference type="Gene3D" id="3.30.460.10">
    <property type="entry name" value="Beta Polymerase, domain 2"/>
    <property type="match status" value="1"/>
</dbReference>
<feature type="domain" description="HD" evidence="4">
    <location>
        <begin position="49"/>
        <end position="147"/>
    </location>
</feature>
<dbReference type="Pfam" id="PF13328">
    <property type="entry name" value="HD_4"/>
    <property type="match status" value="1"/>
</dbReference>
<feature type="domain" description="ACT" evidence="3">
    <location>
        <begin position="647"/>
        <end position="721"/>
    </location>
</feature>
<protein>
    <submittedName>
        <fullName evidence="6">(P)ppGpp synthetase I, SpoT/RelA</fullName>
        <ecNumber evidence="6">2.7.6.5</ecNumber>
    </submittedName>
</protein>
<dbReference type="SUPFAM" id="SSF81271">
    <property type="entry name" value="TGS-like"/>
    <property type="match status" value="1"/>
</dbReference>
<dbReference type="FunFam" id="1.10.3210.10:FF:000001">
    <property type="entry name" value="GTP pyrophosphokinase RelA"/>
    <property type="match status" value="1"/>
</dbReference>
<dbReference type="PROSITE" id="PS51880">
    <property type="entry name" value="TGS"/>
    <property type="match status" value="1"/>
</dbReference>
<dbReference type="Pfam" id="PF02824">
    <property type="entry name" value="TGS"/>
    <property type="match status" value="1"/>
</dbReference>
<comment type="pathway">
    <text evidence="1">Purine metabolism.</text>
</comment>
<dbReference type="FunFam" id="3.30.460.10:FF:000001">
    <property type="entry name" value="GTP pyrophosphokinase RelA"/>
    <property type="match status" value="1"/>
</dbReference>
<dbReference type="SUPFAM" id="SSF109604">
    <property type="entry name" value="HD-domain/PDEase-like"/>
    <property type="match status" value="1"/>
</dbReference>
<dbReference type="Gene3D" id="3.30.70.260">
    <property type="match status" value="1"/>
</dbReference>
<dbReference type="CDD" id="cd05399">
    <property type="entry name" value="NT_Rel-Spo_like"/>
    <property type="match status" value="1"/>
</dbReference>
<dbReference type="FunFam" id="3.10.20.30:FF:000002">
    <property type="entry name" value="GTP pyrophosphokinase (RelA/SpoT)"/>
    <property type="match status" value="1"/>
</dbReference>
<dbReference type="InterPro" id="IPR045865">
    <property type="entry name" value="ACT-like_dom_sf"/>
</dbReference>
<dbReference type="InterPro" id="IPR043519">
    <property type="entry name" value="NT_sf"/>
</dbReference>
<evidence type="ECO:0000259" key="5">
    <source>
        <dbReference type="PROSITE" id="PS51880"/>
    </source>
</evidence>
<reference evidence="6 7" key="2">
    <citation type="journal article" date="2010" name="Stand. Genomic Sci.">
        <title>Complete genome sequence of Sebaldella termitidis type strain (NCTC 11300).</title>
        <authorList>
            <person name="Harmon-Smith M."/>
            <person name="Celia L."/>
            <person name="Chertkov O."/>
            <person name="Lapidus A."/>
            <person name="Copeland A."/>
            <person name="Glavina Del Rio T."/>
            <person name="Nolan M."/>
            <person name="Lucas S."/>
            <person name="Tice H."/>
            <person name="Cheng J.F."/>
            <person name="Han C."/>
            <person name="Detter J.C."/>
            <person name="Bruce D."/>
            <person name="Goodwin L."/>
            <person name="Pitluck S."/>
            <person name="Pati A."/>
            <person name="Liolios K."/>
            <person name="Ivanova N."/>
            <person name="Mavromatis K."/>
            <person name="Mikhailova N."/>
            <person name="Chen A."/>
            <person name="Palaniappan K."/>
            <person name="Land M."/>
            <person name="Hauser L."/>
            <person name="Chang Y.J."/>
            <person name="Jeffries C.D."/>
            <person name="Brettin T."/>
            <person name="Goker M."/>
            <person name="Beck B."/>
            <person name="Bristow J."/>
            <person name="Eisen J.A."/>
            <person name="Markowitz V."/>
            <person name="Hugenholtz P."/>
            <person name="Kyrpides N.C."/>
            <person name="Klenk H.P."/>
            <person name="Chen F."/>
        </authorList>
    </citation>
    <scope>NUCLEOTIDE SEQUENCE [LARGE SCALE GENOMIC DNA]</scope>
    <source>
        <strain evidence="7">ATCC 33386 / NCTC 11300</strain>
    </source>
</reference>
<dbReference type="Pfam" id="PF04607">
    <property type="entry name" value="RelA_SpoT"/>
    <property type="match status" value="1"/>
</dbReference>
<dbReference type="PANTHER" id="PTHR21262">
    <property type="entry name" value="GUANOSINE-3',5'-BIS DIPHOSPHATE 3'-PYROPHOSPHOHYDROLASE"/>
    <property type="match status" value="1"/>
</dbReference>
<dbReference type="InterPro" id="IPR012676">
    <property type="entry name" value="TGS-like"/>
</dbReference>
<dbReference type="InterPro" id="IPR004811">
    <property type="entry name" value="RelA/Spo_fam"/>
</dbReference>
<dbReference type="InterPro" id="IPR012675">
    <property type="entry name" value="Beta-grasp_dom_sf"/>
</dbReference>
<dbReference type="Gene3D" id="3.10.20.30">
    <property type="match status" value="1"/>
</dbReference>
<dbReference type="GO" id="GO:0008728">
    <property type="term" value="F:GTP diphosphokinase activity"/>
    <property type="evidence" value="ECO:0007669"/>
    <property type="project" value="UniProtKB-EC"/>
</dbReference>
<dbReference type="CDD" id="cd00077">
    <property type="entry name" value="HDc"/>
    <property type="match status" value="1"/>
</dbReference>
<dbReference type="PROSITE" id="PS51831">
    <property type="entry name" value="HD"/>
    <property type="match status" value="1"/>
</dbReference>
<evidence type="ECO:0000256" key="1">
    <source>
        <dbReference type="ARBA" id="ARBA00025704"/>
    </source>
</evidence>
<dbReference type="RefSeq" id="WP_012860650.1">
    <property type="nucleotide sequence ID" value="NC_013517.1"/>
</dbReference>
<evidence type="ECO:0000313" key="7">
    <source>
        <dbReference type="Proteomes" id="UP000000845"/>
    </source>
</evidence>
<comment type="function">
    <text evidence="2">In eubacteria ppGpp (guanosine 3'-diphosphate 5'-diphosphate) is a mediator of the stringent response that coordinates a variety of cellular activities in response to changes in nutritional abundance.</text>
</comment>
<dbReference type="Gene3D" id="1.10.3210.10">
    <property type="entry name" value="Hypothetical protein af1432"/>
    <property type="match status" value="1"/>
</dbReference>
<dbReference type="EMBL" id="CP001739">
    <property type="protein sequence ID" value="ACZ08054.1"/>
    <property type="molecule type" value="Genomic_DNA"/>
</dbReference>
<proteinExistence type="inferred from homology"/>
<dbReference type="InterPro" id="IPR007685">
    <property type="entry name" value="RelA_SpoT"/>
</dbReference>
<evidence type="ECO:0000259" key="3">
    <source>
        <dbReference type="PROSITE" id="PS51671"/>
    </source>
</evidence>
<dbReference type="eggNOG" id="COG0317">
    <property type="taxonomic scope" value="Bacteria"/>
</dbReference>
<dbReference type="PANTHER" id="PTHR21262:SF31">
    <property type="entry name" value="GTP PYROPHOSPHOKINASE"/>
    <property type="match status" value="1"/>
</dbReference>
<evidence type="ECO:0000256" key="2">
    <source>
        <dbReference type="RuleBase" id="RU003847"/>
    </source>
</evidence>
<accession>D1AH20</accession>
<name>D1AH20_SEBTE</name>
<keyword evidence="6" id="KW-0808">Transferase</keyword>
<dbReference type="InterPro" id="IPR002912">
    <property type="entry name" value="ACT_dom"/>
</dbReference>
<dbReference type="Pfam" id="PF13291">
    <property type="entry name" value="ACT_4"/>
    <property type="match status" value="1"/>
</dbReference>
<dbReference type="EC" id="2.7.6.5" evidence="6"/>
<dbReference type="SMART" id="SM00471">
    <property type="entry name" value="HDc"/>
    <property type="match status" value="1"/>
</dbReference>
<dbReference type="InterPro" id="IPR006674">
    <property type="entry name" value="HD_domain"/>
</dbReference>
<dbReference type="HOGENOM" id="CLU_012300_3_0_0"/>
<reference evidence="7" key="1">
    <citation type="submission" date="2009-09" db="EMBL/GenBank/DDBJ databases">
        <title>The complete chromosome of Sebaldella termitidis ATCC 33386.</title>
        <authorList>
            <consortium name="US DOE Joint Genome Institute (JGI-PGF)"/>
            <person name="Lucas S."/>
            <person name="Copeland A."/>
            <person name="Lapidus A."/>
            <person name="Glavina del Rio T."/>
            <person name="Dalin E."/>
            <person name="Tice H."/>
            <person name="Bruce D."/>
            <person name="Goodwin L."/>
            <person name="Pitluck S."/>
            <person name="Kyrpides N."/>
            <person name="Mavromatis K."/>
            <person name="Ivanova N."/>
            <person name="Mikhailova N."/>
            <person name="Sims D."/>
            <person name="Meincke L."/>
            <person name="Brettin T."/>
            <person name="Detter J.C."/>
            <person name="Han C."/>
            <person name="Larimer F."/>
            <person name="Land M."/>
            <person name="Hauser L."/>
            <person name="Markowitz V."/>
            <person name="Cheng J.F."/>
            <person name="Hugenholtz P."/>
            <person name="Woyke T."/>
            <person name="Wu D."/>
            <person name="Eisen J.A."/>
        </authorList>
    </citation>
    <scope>NUCLEOTIDE SEQUENCE [LARGE SCALE GENOMIC DNA]</scope>
    <source>
        <strain evidence="7">ATCC 33386 / NCTC 11300</strain>
    </source>
</reference>
<dbReference type="SUPFAM" id="SSF81301">
    <property type="entry name" value="Nucleotidyltransferase"/>
    <property type="match status" value="1"/>
</dbReference>
<evidence type="ECO:0000313" key="6">
    <source>
        <dbReference type="EMBL" id="ACZ08054.1"/>
    </source>
</evidence>
<dbReference type="STRING" id="526218.Sterm_1186"/>
<dbReference type="GO" id="GO:0015969">
    <property type="term" value="P:guanosine tetraphosphate metabolic process"/>
    <property type="evidence" value="ECO:0007669"/>
    <property type="project" value="InterPro"/>
</dbReference>